<proteinExistence type="predicted"/>
<name>A0A5P9JQH2_9ALPH</name>
<reference evidence="1" key="1">
    <citation type="journal article" date="2019" name="Vet. Microbiol.">
        <title>Molecular and microscopic characterisation of a novel pathogenic herpesvirus from Indian ringneck parrots (Psittacula krameri).</title>
        <authorList>
            <person name="Sutherland M."/>
            <person name="Sarker S."/>
            <person name="Raidal S.R."/>
        </authorList>
    </citation>
    <scope>NUCLEOTIDE SEQUENCE</scope>
    <source>
        <strain evidence="1">PsHV 5</strain>
    </source>
</reference>
<gene>
    <name evidence="1" type="primary">hypothetical protein</name>
</gene>
<keyword evidence="2" id="KW-1185">Reference proteome</keyword>
<accession>A0A5P9JQH2</accession>
<dbReference type="Proteomes" id="UP001162227">
    <property type="component" value="Segment"/>
</dbReference>
<protein>
    <submittedName>
        <fullName evidence="1">Uncharacterized protein</fullName>
    </submittedName>
</protein>
<dbReference type="KEGG" id="vg:80541426"/>
<dbReference type="RefSeq" id="YP_010802653.1">
    <property type="nucleotide sequence ID" value="NC_077028.1"/>
</dbReference>
<dbReference type="GeneID" id="80541426"/>
<organism evidence="1 2">
    <name type="scientific">Psittacid alphaherpesvirus 5</name>
    <dbReference type="NCBI Taxonomy" id="2972693"/>
    <lineage>
        <taxon>Viruses</taxon>
        <taxon>Duplodnaviria</taxon>
        <taxon>Heunggongvirae</taxon>
        <taxon>Peploviricota</taxon>
        <taxon>Herviviricetes</taxon>
        <taxon>Herpesvirales</taxon>
        <taxon>Orthoherpesviridae</taxon>
        <taxon>Alphaherpesvirinae</taxon>
        <taxon>Iltovirus</taxon>
        <taxon>Iltovirus psittacidalpha5</taxon>
    </lineage>
</organism>
<sequence length="59" mass="6683">MVVALILTKSPRNTYPRIVTARLRKISMNSEQNGDILTSQYSSKVCLYGLKPRLMSEPL</sequence>
<evidence type="ECO:0000313" key="2">
    <source>
        <dbReference type="Proteomes" id="UP001162227"/>
    </source>
</evidence>
<reference evidence="1" key="2">
    <citation type="submission" date="2019-05" db="EMBL/GenBank/DDBJ databases">
        <authorList>
            <person name="Sutherland M."/>
            <person name="Sarker S."/>
            <person name="Raidal S.R."/>
        </authorList>
    </citation>
    <scope>NUCLEOTIDE SEQUENCE</scope>
    <source>
        <strain evidence="1">PsHV 5</strain>
    </source>
</reference>
<evidence type="ECO:0000313" key="1">
    <source>
        <dbReference type="EMBL" id="QFU14623.1"/>
    </source>
</evidence>
<dbReference type="EMBL" id="MK955929">
    <property type="protein sequence ID" value="QFU14623.1"/>
    <property type="molecule type" value="Genomic_DNA"/>
</dbReference>